<dbReference type="EMBL" id="CP163434">
    <property type="protein sequence ID" value="XDQ23052.1"/>
    <property type="molecule type" value="Genomic_DNA"/>
</dbReference>
<evidence type="ECO:0000259" key="4">
    <source>
        <dbReference type="PROSITE" id="PS51077"/>
    </source>
</evidence>
<keyword evidence="6" id="KW-0614">Plasmid</keyword>
<dbReference type="InterPro" id="IPR036388">
    <property type="entry name" value="WH-like_DNA-bd_sf"/>
</dbReference>
<evidence type="ECO:0000259" key="5">
    <source>
        <dbReference type="PROSITE" id="PS51078"/>
    </source>
</evidence>
<dbReference type="GO" id="GO:0003677">
    <property type="term" value="F:DNA binding"/>
    <property type="evidence" value="ECO:0007669"/>
    <property type="project" value="UniProtKB-KW"/>
</dbReference>
<dbReference type="GO" id="GO:0003700">
    <property type="term" value="F:DNA-binding transcription factor activity"/>
    <property type="evidence" value="ECO:0007669"/>
    <property type="project" value="TreeGrafter"/>
</dbReference>
<dbReference type="InterPro" id="IPR005471">
    <property type="entry name" value="Tscrpt_reg_IclR_N"/>
</dbReference>
<name>A0AB39NXI9_9ACTN</name>
<feature type="domain" description="HTH iclR-type" evidence="4">
    <location>
        <begin position="8"/>
        <end position="68"/>
    </location>
</feature>
<dbReference type="InterPro" id="IPR029016">
    <property type="entry name" value="GAF-like_dom_sf"/>
</dbReference>
<dbReference type="PANTHER" id="PTHR30136:SF24">
    <property type="entry name" value="HTH-TYPE TRANSCRIPTIONAL REPRESSOR ALLR"/>
    <property type="match status" value="1"/>
</dbReference>
<keyword evidence="1" id="KW-0805">Transcription regulation</keyword>
<dbReference type="InterPro" id="IPR014757">
    <property type="entry name" value="Tscrpt_reg_IclR_C"/>
</dbReference>
<keyword evidence="2" id="KW-0238">DNA-binding</keyword>
<dbReference type="AlphaFoldDB" id="A0AB39NXI9"/>
<sequence>MSRNSASGNMLDKAALILNAFYPSGGEFRLAELVTRTGLSKTTAFRLAGNLVQLGFLEHTGEHYRLGNHLFELGSLVSRRLDLRETALPFLQDLFESTRQTVHLGVRDGFDVVYLDRIHGHGSLALPSRIGGRLPLSCTAIGKALLAFCKEEARDLDARDLPRLTPHSITDPVALRTALEQTQVSGLAYEEQEAAVGVCCIAAPVFAGATAVAALSVAVPQQQFRPAHLAPAVRTAALGLSRALRNGVAPGVKSLPSSE</sequence>
<geneLocation type="plasmid" evidence="6">
    <name>unnamed1</name>
</geneLocation>
<proteinExistence type="predicted"/>
<dbReference type="SUPFAM" id="SSF55781">
    <property type="entry name" value="GAF domain-like"/>
    <property type="match status" value="1"/>
</dbReference>
<keyword evidence="3" id="KW-0804">Transcription</keyword>
<dbReference type="Gene3D" id="3.30.450.40">
    <property type="match status" value="1"/>
</dbReference>
<dbReference type="SMART" id="SM00346">
    <property type="entry name" value="HTH_ICLR"/>
    <property type="match status" value="1"/>
</dbReference>
<dbReference type="GO" id="GO:0045892">
    <property type="term" value="P:negative regulation of DNA-templated transcription"/>
    <property type="evidence" value="ECO:0007669"/>
    <property type="project" value="TreeGrafter"/>
</dbReference>
<reference evidence="6" key="1">
    <citation type="submission" date="2024-07" db="EMBL/GenBank/DDBJ databases">
        <authorList>
            <person name="Yu S.T."/>
        </authorList>
    </citation>
    <scope>NUCLEOTIDE SEQUENCE</scope>
    <source>
        <strain evidence="6">R17</strain>
        <plasmid evidence="6">unnamed1</plasmid>
    </source>
</reference>
<evidence type="ECO:0000256" key="3">
    <source>
        <dbReference type="ARBA" id="ARBA00023163"/>
    </source>
</evidence>
<dbReference type="PROSITE" id="PS51078">
    <property type="entry name" value="ICLR_ED"/>
    <property type="match status" value="1"/>
</dbReference>
<evidence type="ECO:0000256" key="1">
    <source>
        <dbReference type="ARBA" id="ARBA00023015"/>
    </source>
</evidence>
<dbReference type="InterPro" id="IPR050707">
    <property type="entry name" value="HTH_MetabolicPath_Reg"/>
</dbReference>
<accession>A0AB39NXI9</accession>
<organism evidence="6">
    <name type="scientific">Streptomyces sp. R17</name>
    <dbReference type="NCBI Taxonomy" id="3238626"/>
    <lineage>
        <taxon>Bacteria</taxon>
        <taxon>Bacillati</taxon>
        <taxon>Actinomycetota</taxon>
        <taxon>Actinomycetes</taxon>
        <taxon>Kitasatosporales</taxon>
        <taxon>Streptomycetaceae</taxon>
        <taxon>Streptomyces</taxon>
    </lineage>
</organism>
<dbReference type="Pfam" id="PF09339">
    <property type="entry name" value="HTH_IclR"/>
    <property type="match status" value="1"/>
</dbReference>
<dbReference type="InterPro" id="IPR036390">
    <property type="entry name" value="WH_DNA-bd_sf"/>
</dbReference>
<protein>
    <submittedName>
        <fullName evidence="6">IclR family transcriptional regulator</fullName>
    </submittedName>
</protein>
<dbReference type="SUPFAM" id="SSF46785">
    <property type="entry name" value="Winged helix' DNA-binding domain"/>
    <property type="match status" value="1"/>
</dbReference>
<evidence type="ECO:0000313" key="6">
    <source>
        <dbReference type="EMBL" id="XDQ23052.1"/>
    </source>
</evidence>
<dbReference type="Pfam" id="PF01614">
    <property type="entry name" value="IclR_C"/>
    <property type="match status" value="1"/>
</dbReference>
<gene>
    <name evidence="6" type="ORF">AB5J48_33385</name>
</gene>
<dbReference type="RefSeq" id="WP_369153589.1">
    <property type="nucleotide sequence ID" value="NZ_CP163434.1"/>
</dbReference>
<feature type="domain" description="IclR-ED" evidence="5">
    <location>
        <begin position="69"/>
        <end position="246"/>
    </location>
</feature>
<dbReference type="PROSITE" id="PS51077">
    <property type="entry name" value="HTH_ICLR"/>
    <property type="match status" value="1"/>
</dbReference>
<dbReference type="Gene3D" id="1.10.10.10">
    <property type="entry name" value="Winged helix-like DNA-binding domain superfamily/Winged helix DNA-binding domain"/>
    <property type="match status" value="1"/>
</dbReference>
<evidence type="ECO:0000256" key="2">
    <source>
        <dbReference type="ARBA" id="ARBA00023125"/>
    </source>
</evidence>
<dbReference type="PANTHER" id="PTHR30136">
    <property type="entry name" value="HELIX-TURN-HELIX TRANSCRIPTIONAL REGULATOR, ICLR FAMILY"/>
    <property type="match status" value="1"/>
</dbReference>